<evidence type="ECO:0000313" key="5">
    <source>
        <dbReference type="EMBL" id="MBB6485534.1"/>
    </source>
</evidence>
<accession>A0A7X0IRJ5</accession>
<dbReference type="SMART" id="SM00421">
    <property type="entry name" value="HTH_LUXR"/>
    <property type="match status" value="1"/>
</dbReference>
<dbReference type="Proteomes" id="UP000565576">
    <property type="component" value="Unassembled WGS sequence"/>
</dbReference>
<protein>
    <submittedName>
        <fullName evidence="5">LuxR family transcriptional regulator</fullName>
    </submittedName>
</protein>
<dbReference type="Pfam" id="PF00196">
    <property type="entry name" value="GerE"/>
    <property type="match status" value="1"/>
</dbReference>
<dbReference type="GO" id="GO:0006355">
    <property type="term" value="P:regulation of DNA-templated transcription"/>
    <property type="evidence" value="ECO:0007669"/>
    <property type="project" value="InterPro"/>
</dbReference>
<dbReference type="InterPro" id="IPR000792">
    <property type="entry name" value="Tscrpt_reg_LuxR_C"/>
</dbReference>
<evidence type="ECO:0000259" key="4">
    <source>
        <dbReference type="PROSITE" id="PS50043"/>
    </source>
</evidence>
<dbReference type="Gene3D" id="1.10.10.10">
    <property type="entry name" value="Winged helix-like DNA-binding domain superfamily/Winged helix DNA-binding domain"/>
    <property type="match status" value="1"/>
</dbReference>
<reference evidence="5 6" key="1">
    <citation type="submission" date="2020-08" db="EMBL/GenBank/DDBJ databases">
        <title>Genomic Encyclopedia of Type Strains, Phase IV (KMG-V): Genome sequencing to study the core and pangenomes of soil and plant-associated prokaryotes.</title>
        <authorList>
            <person name="Whitman W."/>
        </authorList>
    </citation>
    <scope>NUCLEOTIDE SEQUENCE [LARGE SCALE GENOMIC DNA]</scope>
    <source>
        <strain evidence="5 6">SEMIA 4060</strain>
    </source>
</reference>
<dbReference type="InterPro" id="IPR005143">
    <property type="entry name" value="TF_LuxR_autoind-bd_dom"/>
</dbReference>
<keyword evidence="2" id="KW-0238">DNA-binding</keyword>
<dbReference type="PROSITE" id="PS50043">
    <property type="entry name" value="HTH_LUXR_2"/>
    <property type="match status" value="1"/>
</dbReference>
<proteinExistence type="predicted"/>
<dbReference type="PANTHER" id="PTHR44688:SF16">
    <property type="entry name" value="DNA-BINDING TRANSCRIPTIONAL ACTIVATOR DEVR_DOSR"/>
    <property type="match status" value="1"/>
</dbReference>
<dbReference type="PANTHER" id="PTHR44688">
    <property type="entry name" value="DNA-BINDING TRANSCRIPTIONAL ACTIVATOR DEVR_DOSR"/>
    <property type="match status" value="1"/>
</dbReference>
<dbReference type="InterPro" id="IPR016032">
    <property type="entry name" value="Sig_transdc_resp-reg_C-effctor"/>
</dbReference>
<name>A0A7X0IRJ5_9HYPH</name>
<keyword evidence="3" id="KW-0804">Transcription</keyword>
<dbReference type="Pfam" id="PF03472">
    <property type="entry name" value="Autoind_bind"/>
    <property type="match status" value="1"/>
</dbReference>
<dbReference type="GO" id="GO:0003677">
    <property type="term" value="F:DNA binding"/>
    <property type="evidence" value="ECO:0007669"/>
    <property type="project" value="UniProtKB-KW"/>
</dbReference>
<evidence type="ECO:0000256" key="1">
    <source>
        <dbReference type="ARBA" id="ARBA00023015"/>
    </source>
</evidence>
<comment type="caution">
    <text evidence="5">The sequence shown here is derived from an EMBL/GenBank/DDBJ whole genome shotgun (WGS) entry which is preliminary data.</text>
</comment>
<dbReference type="Gene3D" id="3.30.450.80">
    <property type="entry name" value="Transcription factor LuxR-like, autoinducer-binding domain"/>
    <property type="match status" value="1"/>
</dbReference>
<dbReference type="AlphaFoldDB" id="A0A7X0IRJ5"/>
<evidence type="ECO:0000313" key="6">
    <source>
        <dbReference type="Proteomes" id="UP000565576"/>
    </source>
</evidence>
<dbReference type="PROSITE" id="PS00622">
    <property type="entry name" value="HTH_LUXR_1"/>
    <property type="match status" value="1"/>
</dbReference>
<dbReference type="InterPro" id="IPR036693">
    <property type="entry name" value="TF_LuxR_autoind-bd_dom_sf"/>
</dbReference>
<dbReference type="PRINTS" id="PR00038">
    <property type="entry name" value="HTHLUXR"/>
</dbReference>
<feature type="domain" description="HTH luxR-type" evidence="4">
    <location>
        <begin position="195"/>
        <end position="260"/>
    </location>
</feature>
<dbReference type="CDD" id="cd06170">
    <property type="entry name" value="LuxR_C_like"/>
    <property type="match status" value="1"/>
</dbReference>
<dbReference type="SUPFAM" id="SSF46894">
    <property type="entry name" value="C-terminal effector domain of the bipartite response regulators"/>
    <property type="match status" value="1"/>
</dbReference>
<evidence type="ECO:0000256" key="2">
    <source>
        <dbReference type="ARBA" id="ARBA00023125"/>
    </source>
</evidence>
<dbReference type="InterPro" id="IPR036388">
    <property type="entry name" value="WH-like_DNA-bd_sf"/>
</dbReference>
<gene>
    <name evidence="5" type="ORF">GGD46_002822</name>
</gene>
<dbReference type="EMBL" id="JACHBG010000005">
    <property type="protein sequence ID" value="MBB6485534.1"/>
    <property type="molecule type" value="Genomic_DNA"/>
</dbReference>
<keyword evidence="1" id="KW-0805">Transcription regulation</keyword>
<evidence type="ECO:0000256" key="3">
    <source>
        <dbReference type="ARBA" id="ARBA00023163"/>
    </source>
</evidence>
<dbReference type="SUPFAM" id="SSF75516">
    <property type="entry name" value="Pheromone-binding domain of LuxR-like quorum-sensing transcription factors"/>
    <property type="match status" value="1"/>
</dbReference>
<organism evidence="5 6">
    <name type="scientific">Rhizobium lusitanum</name>
    <dbReference type="NCBI Taxonomy" id="293958"/>
    <lineage>
        <taxon>Bacteria</taxon>
        <taxon>Pseudomonadati</taxon>
        <taxon>Pseudomonadota</taxon>
        <taxon>Alphaproteobacteria</taxon>
        <taxon>Hyphomicrobiales</taxon>
        <taxon>Rhizobiaceae</taxon>
        <taxon>Rhizobium/Agrobacterium group</taxon>
        <taxon>Rhizobium</taxon>
    </lineage>
</organism>
<sequence>MRMSRRQQFRLQSQGVDVNIHSLLQLLVVIEECKLAKNVVAELELVLRSYKFDFYGLLKQPRPNIDLGRFMLAGRWPEKWPLTYQNKRYMLVDPVARHLSRAQRPFRWRDAMTALKSDPLRRRMEQMMADARANGLVDGYIFPIHGRNGLLGSMTIGGDAVDLSPTELSLFDAVARKTFWRLLELRDEAQSLEEAANVDAKLTKREMEVLSHLAEGMTSIEISRLLVISNHTVDWYMNSIQDKLKAKNRQHIVAIAFRNGLIP</sequence>